<proteinExistence type="predicted"/>
<dbReference type="EMBL" id="LR903104">
    <property type="protein sequence ID" value="CAD7251486.1"/>
    <property type="molecule type" value="Genomic_DNA"/>
</dbReference>
<protein>
    <submittedName>
        <fullName evidence="2">Uncharacterized protein</fullName>
    </submittedName>
</protein>
<dbReference type="AlphaFoldDB" id="A0A7R9ACD4"/>
<reference evidence="2" key="1">
    <citation type="submission" date="2020-11" db="EMBL/GenBank/DDBJ databases">
        <authorList>
            <person name="Tran Van P."/>
        </authorList>
    </citation>
    <scope>NUCLEOTIDE SEQUENCE</scope>
</reference>
<dbReference type="Proteomes" id="UP000677054">
    <property type="component" value="Unassembled WGS sequence"/>
</dbReference>
<accession>A0A7R9ACD4</accession>
<organism evidence="2">
    <name type="scientific">Darwinula stevensoni</name>
    <dbReference type="NCBI Taxonomy" id="69355"/>
    <lineage>
        <taxon>Eukaryota</taxon>
        <taxon>Metazoa</taxon>
        <taxon>Ecdysozoa</taxon>
        <taxon>Arthropoda</taxon>
        <taxon>Crustacea</taxon>
        <taxon>Oligostraca</taxon>
        <taxon>Ostracoda</taxon>
        <taxon>Podocopa</taxon>
        <taxon>Podocopida</taxon>
        <taxon>Darwinulocopina</taxon>
        <taxon>Darwinuloidea</taxon>
        <taxon>Darwinulidae</taxon>
        <taxon>Darwinula</taxon>
    </lineage>
</organism>
<sequence length="165" mass="18422">MRDTRKAFAFSKYPQRQNAWFPTRIGGTSKFIWKLFLRLMVQALPALVSHSRSDAPTSRIPLQVPSPQLNQQAIVTMYDGEEVILLRNLTTKGSHTFLRIRYKSDFAQSDSNRKTKFIEMKQGAAAQVQRGTINEAECNGAKSTEKSAAVPRAAGQCTGQSAEDK</sequence>
<keyword evidence="3" id="KW-1185">Reference proteome</keyword>
<gene>
    <name evidence="2" type="ORF">DSTB1V02_LOCUS11252</name>
</gene>
<evidence type="ECO:0000313" key="2">
    <source>
        <dbReference type="EMBL" id="CAD7251486.1"/>
    </source>
</evidence>
<dbReference type="EMBL" id="CAJPEV010003587">
    <property type="protein sequence ID" value="CAG0900077.1"/>
    <property type="molecule type" value="Genomic_DNA"/>
</dbReference>
<evidence type="ECO:0000256" key="1">
    <source>
        <dbReference type="SAM" id="MobiDB-lite"/>
    </source>
</evidence>
<name>A0A7R9ACD4_9CRUS</name>
<evidence type="ECO:0000313" key="3">
    <source>
        <dbReference type="Proteomes" id="UP000677054"/>
    </source>
</evidence>
<feature type="non-terminal residue" evidence="2">
    <location>
        <position position="1"/>
    </location>
</feature>
<feature type="region of interest" description="Disordered" evidence="1">
    <location>
        <begin position="142"/>
        <end position="165"/>
    </location>
</feature>